<dbReference type="AlphaFoldDB" id="A0A109UY72"/>
<name>A0A109UY72_9SACH</name>
<evidence type="ECO:0000256" key="1">
    <source>
        <dbReference type="ARBA" id="ARBA00004123"/>
    </source>
</evidence>
<organism evidence="5 6">
    <name type="scientific">Eremothecium sinecaudum</name>
    <dbReference type="NCBI Taxonomy" id="45286"/>
    <lineage>
        <taxon>Eukaryota</taxon>
        <taxon>Fungi</taxon>
        <taxon>Dikarya</taxon>
        <taxon>Ascomycota</taxon>
        <taxon>Saccharomycotina</taxon>
        <taxon>Saccharomycetes</taxon>
        <taxon>Saccharomycetales</taxon>
        <taxon>Saccharomycetaceae</taxon>
        <taxon>Eremothecium</taxon>
    </lineage>
</organism>
<feature type="compositionally biased region" description="Acidic residues" evidence="3">
    <location>
        <begin position="144"/>
        <end position="165"/>
    </location>
</feature>
<proteinExistence type="predicted"/>
<dbReference type="InterPro" id="IPR003958">
    <property type="entry name" value="CBFA_NFYB_domain"/>
</dbReference>
<feature type="region of interest" description="Disordered" evidence="3">
    <location>
        <begin position="144"/>
        <end position="205"/>
    </location>
</feature>
<dbReference type="GO" id="GO:0006261">
    <property type="term" value="P:DNA-templated DNA replication"/>
    <property type="evidence" value="ECO:0007669"/>
    <property type="project" value="TreeGrafter"/>
</dbReference>
<dbReference type="PANTHER" id="PTHR10252:SF54">
    <property type="entry name" value="CHROMATIN ACCESSIBILITY COMPLEX PROTEIN 1"/>
    <property type="match status" value="1"/>
</dbReference>
<dbReference type="SUPFAM" id="SSF47113">
    <property type="entry name" value="Histone-fold"/>
    <property type="match status" value="1"/>
</dbReference>
<dbReference type="EMBL" id="CP014242">
    <property type="protein sequence ID" value="AMD19297.1"/>
    <property type="molecule type" value="Genomic_DNA"/>
</dbReference>
<gene>
    <name evidence="5" type="ORF">AW171_hschr21120</name>
</gene>
<dbReference type="Proteomes" id="UP000243052">
    <property type="component" value="Chromosome ii"/>
</dbReference>
<reference evidence="5 6" key="1">
    <citation type="submission" date="2016-01" db="EMBL/GenBank/DDBJ databases">
        <title>Genome sequence of the yeast Holleya sinecauda.</title>
        <authorList>
            <person name="Dietrich F.S."/>
        </authorList>
    </citation>
    <scope>NUCLEOTIDE SEQUENCE [LARGE SCALE GENOMIC DNA]</scope>
    <source>
        <strain evidence="5 6">ATCC 58844</strain>
    </source>
</reference>
<protein>
    <submittedName>
        <fullName evidence="5">HBR396Wp</fullName>
    </submittedName>
</protein>
<evidence type="ECO:0000256" key="3">
    <source>
        <dbReference type="SAM" id="MobiDB-lite"/>
    </source>
</evidence>
<dbReference type="InterPro" id="IPR050568">
    <property type="entry name" value="Transcr_DNA_Rep_Reg"/>
</dbReference>
<evidence type="ECO:0000256" key="2">
    <source>
        <dbReference type="ARBA" id="ARBA00023242"/>
    </source>
</evidence>
<dbReference type="PANTHER" id="PTHR10252">
    <property type="entry name" value="HISTONE-LIKE TRANSCRIPTION FACTOR CCAAT-RELATED"/>
    <property type="match status" value="1"/>
</dbReference>
<keyword evidence="2" id="KW-0539">Nucleus</keyword>
<dbReference type="InterPro" id="IPR009072">
    <property type="entry name" value="Histone-fold"/>
</dbReference>
<comment type="subcellular location">
    <subcellularLocation>
        <location evidence="1">Nucleus</location>
    </subcellularLocation>
</comment>
<accession>A0A109UY72</accession>
<feature type="domain" description="Transcription factor CBF/NF-Y/archaeal histone" evidence="4">
    <location>
        <begin position="12"/>
        <end position="71"/>
    </location>
</feature>
<dbReference type="STRING" id="45286.A0A109UY72"/>
<dbReference type="CDD" id="cd22929">
    <property type="entry name" value="HFD_POLE4-like"/>
    <property type="match status" value="1"/>
</dbReference>
<evidence type="ECO:0000313" key="6">
    <source>
        <dbReference type="Proteomes" id="UP000243052"/>
    </source>
</evidence>
<sequence length="205" mass="23129">MDPSDIKGLAPRLPISKCKRIAKTDPDYIIQTQSAYIATAFATELFVQAFSEEAIAMAQLESKKPVNRKQVRLTYSDLARVVARVGKFNFLSDVVPETKVLSDLVRLNKVRYSTPAPRSVAADQAVLPFKKREGAADAVYEDAGDEAYNGEEEEDEIESEEEVEDMQLQRDMEEVARMNRIVDIDSDESSDEERGNFPQEEQDEE</sequence>
<dbReference type="Gene3D" id="1.10.20.10">
    <property type="entry name" value="Histone, subunit A"/>
    <property type="match status" value="1"/>
</dbReference>
<dbReference type="RefSeq" id="XP_017986293.1">
    <property type="nucleotide sequence ID" value="XM_018130804.1"/>
</dbReference>
<dbReference type="OrthoDB" id="636685at2759"/>
<dbReference type="Pfam" id="PF00808">
    <property type="entry name" value="CBFD_NFYB_HMF"/>
    <property type="match status" value="1"/>
</dbReference>
<evidence type="ECO:0000313" key="5">
    <source>
        <dbReference type="EMBL" id="AMD19297.1"/>
    </source>
</evidence>
<evidence type="ECO:0000259" key="4">
    <source>
        <dbReference type="Pfam" id="PF00808"/>
    </source>
</evidence>
<dbReference type="GO" id="GO:0046982">
    <property type="term" value="F:protein heterodimerization activity"/>
    <property type="evidence" value="ECO:0007669"/>
    <property type="project" value="InterPro"/>
</dbReference>
<keyword evidence="6" id="KW-1185">Reference proteome</keyword>
<dbReference type="GO" id="GO:0008623">
    <property type="term" value="C:CHRAC"/>
    <property type="evidence" value="ECO:0007669"/>
    <property type="project" value="TreeGrafter"/>
</dbReference>
<feature type="compositionally biased region" description="Basic and acidic residues" evidence="3">
    <location>
        <begin position="167"/>
        <end position="183"/>
    </location>
</feature>
<dbReference type="GeneID" id="28721574"/>